<name>A0A1W0E8K5_9MICR</name>
<dbReference type="PRINTS" id="PR00302">
    <property type="entry name" value="LUPUSLA"/>
</dbReference>
<dbReference type="GO" id="GO:0003723">
    <property type="term" value="F:RNA binding"/>
    <property type="evidence" value="ECO:0007669"/>
    <property type="project" value="UniProtKB-UniRule"/>
</dbReference>
<dbReference type="GO" id="GO:1990904">
    <property type="term" value="C:ribonucleoprotein complex"/>
    <property type="evidence" value="ECO:0007669"/>
    <property type="project" value="InterPro"/>
</dbReference>
<dbReference type="EMBL" id="MNPJ01000007">
    <property type="protein sequence ID" value="OQS55568.1"/>
    <property type="molecule type" value="Genomic_DNA"/>
</dbReference>
<dbReference type="InterPro" id="IPR045180">
    <property type="entry name" value="La_dom_prot"/>
</dbReference>
<dbReference type="VEuPathDB" id="MicrosporidiaDB:EHP00_644"/>
<dbReference type="SMART" id="SM00715">
    <property type="entry name" value="LA"/>
    <property type="match status" value="1"/>
</dbReference>
<dbReference type="GO" id="GO:0005634">
    <property type="term" value="C:nucleus"/>
    <property type="evidence" value="ECO:0007669"/>
    <property type="project" value="UniProtKB-SubCell"/>
</dbReference>
<keyword evidence="3" id="KW-0539">Nucleus</keyword>
<evidence type="ECO:0000313" key="8">
    <source>
        <dbReference type="EMBL" id="OQS55568.1"/>
    </source>
</evidence>
<dbReference type="GO" id="GO:0006396">
    <property type="term" value="P:RNA processing"/>
    <property type="evidence" value="ECO:0007669"/>
    <property type="project" value="InterPro"/>
</dbReference>
<dbReference type="PROSITE" id="PS50102">
    <property type="entry name" value="RRM"/>
    <property type="match status" value="1"/>
</dbReference>
<keyword evidence="2 4" id="KW-0694">RNA-binding</keyword>
<dbReference type="InterPro" id="IPR000504">
    <property type="entry name" value="RRM_dom"/>
</dbReference>
<dbReference type="Pfam" id="PF00076">
    <property type="entry name" value="RRM_1"/>
    <property type="match status" value="1"/>
</dbReference>
<sequence length="325" mass="37938">MTDSKKLEQSKSDKIKRQIEYYFSHANFSKDKFLNETAAEHNGKVKIEILLTFNRLKTLEATKEDVIEALKDSNTVKVVDDSLMKADMEEYKKYLEDKDLDSRTIAFTNFDPEMTLDEIEAYLGEHCTPLRILMRRRKNKTFSGTCLIEFSTVEEAKKAMETKYVLTRENDGKKIKIELGTAYKKDHVNANKESALDKEVEKIKNDFIPKLYHLITDLNCSTTETTTDGEKDTLTIQRLKKEIPAVAFVDIKKKVIRMKYVEAWEEKDFEGYSLKKLSKEEARNYVDDLNIKVKDKKNVEAKKLKKLNNLKREEEKKENKESENA</sequence>
<dbReference type="CDD" id="cd07323">
    <property type="entry name" value="LAM"/>
    <property type="match status" value="1"/>
</dbReference>
<evidence type="ECO:0000256" key="4">
    <source>
        <dbReference type="PROSITE-ProRule" id="PRU00332"/>
    </source>
</evidence>
<dbReference type="Gene3D" id="3.30.70.330">
    <property type="match status" value="1"/>
</dbReference>
<dbReference type="InterPro" id="IPR036388">
    <property type="entry name" value="WH-like_DNA-bd_sf"/>
</dbReference>
<evidence type="ECO:0000256" key="2">
    <source>
        <dbReference type="ARBA" id="ARBA00022884"/>
    </source>
</evidence>
<reference evidence="8 9" key="1">
    <citation type="journal article" date="2017" name="Environ. Microbiol.">
        <title>Decay of the glycolytic pathway and adaptation to intranuclear parasitism within Enterocytozoonidae microsporidia.</title>
        <authorList>
            <person name="Wiredu Boakye D."/>
            <person name="Jaroenlak P."/>
            <person name="Prachumwat A."/>
            <person name="Williams T.A."/>
            <person name="Bateman K.S."/>
            <person name="Itsathitphaisarn O."/>
            <person name="Sritunyalucksana K."/>
            <person name="Paszkiewicz K.H."/>
            <person name="Moore K.A."/>
            <person name="Stentiford G.D."/>
            <person name="Williams B.A."/>
        </authorList>
    </citation>
    <scope>NUCLEOTIDE SEQUENCE [LARGE SCALE GENOMIC DNA]</scope>
    <source>
        <strain evidence="8 9">TH1</strain>
    </source>
</reference>
<evidence type="ECO:0000256" key="5">
    <source>
        <dbReference type="SAM" id="Coils"/>
    </source>
</evidence>
<dbReference type="PANTHER" id="PTHR22792">
    <property type="entry name" value="LUPUS LA PROTEIN-RELATED"/>
    <property type="match status" value="1"/>
</dbReference>
<feature type="domain" description="RRM" evidence="6">
    <location>
        <begin position="103"/>
        <end position="182"/>
    </location>
</feature>
<dbReference type="SMART" id="SM00360">
    <property type="entry name" value="RRM"/>
    <property type="match status" value="1"/>
</dbReference>
<organism evidence="8 9">
    <name type="scientific">Ecytonucleospora hepatopenaei</name>
    <dbReference type="NCBI Taxonomy" id="646526"/>
    <lineage>
        <taxon>Eukaryota</taxon>
        <taxon>Fungi</taxon>
        <taxon>Fungi incertae sedis</taxon>
        <taxon>Microsporidia</taxon>
        <taxon>Enterocytozoonidae</taxon>
        <taxon>Ecytonucleospora</taxon>
    </lineage>
</organism>
<dbReference type="InterPro" id="IPR036390">
    <property type="entry name" value="WH_DNA-bd_sf"/>
</dbReference>
<accession>A0A1W0E8K5</accession>
<gene>
    <name evidence="8" type="primary">SSB</name>
    <name evidence="8" type="ORF">EHP00_644</name>
</gene>
<evidence type="ECO:0000313" key="9">
    <source>
        <dbReference type="Proteomes" id="UP000192758"/>
    </source>
</evidence>
<dbReference type="CDD" id="cd12291">
    <property type="entry name" value="RRM1_La"/>
    <property type="match status" value="1"/>
</dbReference>
<dbReference type="InterPro" id="IPR035979">
    <property type="entry name" value="RBD_domain_sf"/>
</dbReference>
<dbReference type="InterPro" id="IPR006630">
    <property type="entry name" value="La_HTH"/>
</dbReference>
<protein>
    <submittedName>
        <fullName evidence="8">SSB</fullName>
    </submittedName>
</protein>
<dbReference type="AlphaFoldDB" id="A0A1W0E8K5"/>
<dbReference type="PROSITE" id="PS50961">
    <property type="entry name" value="HTH_LA"/>
    <property type="match status" value="1"/>
</dbReference>
<evidence type="ECO:0000259" key="6">
    <source>
        <dbReference type="PROSITE" id="PS50102"/>
    </source>
</evidence>
<proteinExistence type="predicted"/>
<comment type="caution">
    <text evidence="8">The sequence shown here is derived from an EMBL/GenBank/DDBJ whole genome shotgun (WGS) entry which is preliminary data.</text>
</comment>
<dbReference type="Proteomes" id="UP000192758">
    <property type="component" value="Unassembled WGS sequence"/>
</dbReference>
<feature type="coiled-coil region" evidence="5">
    <location>
        <begin position="293"/>
        <end position="324"/>
    </location>
</feature>
<evidence type="ECO:0000259" key="7">
    <source>
        <dbReference type="PROSITE" id="PS50961"/>
    </source>
</evidence>
<dbReference type="Pfam" id="PF05383">
    <property type="entry name" value="La"/>
    <property type="match status" value="1"/>
</dbReference>
<keyword evidence="9" id="KW-1185">Reference proteome</keyword>
<dbReference type="InterPro" id="IPR002344">
    <property type="entry name" value="Lupus_La"/>
</dbReference>
<dbReference type="SUPFAM" id="SSF54928">
    <property type="entry name" value="RNA-binding domain, RBD"/>
    <property type="match status" value="1"/>
</dbReference>
<evidence type="ECO:0000256" key="1">
    <source>
        <dbReference type="ARBA" id="ARBA00004123"/>
    </source>
</evidence>
<dbReference type="STRING" id="646526.A0A1W0E8K5"/>
<evidence type="ECO:0000256" key="3">
    <source>
        <dbReference type="ARBA" id="ARBA00023242"/>
    </source>
</evidence>
<dbReference type="InterPro" id="IPR012677">
    <property type="entry name" value="Nucleotide-bd_a/b_plait_sf"/>
</dbReference>
<dbReference type="Gene3D" id="1.10.10.10">
    <property type="entry name" value="Winged helix-like DNA-binding domain superfamily/Winged helix DNA-binding domain"/>
    <property type="match status" value="1"/>
</dbReference>
<dbReference type="SUPFAM" id="SSF46785">
    <property type="entry name" value="Winged helix' DNA-binding domain"/>
    <property type="match status" value="1"/>
</dbReference>
<comment type="subcellular location">
    <subcellularLocation>
        <location evidence="1">Nucleus</location>
    </subcellularLocation>
</comment>
<dbReference type="OrthoDB" id="439993at2759"/>
<feature type="domain" description="HTH La-type RNA-binding" evidence="7">
    <location>
        <begin position="5"/>
        <end position="97"/>
    </location>
</feature>
<keyword evidence="5" id="KW-0175">Coiled coil</keyword>